<comment type="caution">
    <text evidence="1">The sequence shown here is derived from an EMBL/GenBank/DDBJ whole genome shotgun (WGS) entry which is preliminary data.</text>
</comment>
<evidence type="ECO:0000313" key="1">
    <source>
        <dbReference type="EMBL" id="OGM01160.1"/>
    </source>
</evidence>
<dbReference type="Proteomes" id="UP000176988">
    <property type="component" value="Unassembled WGS sequence"/>
</dbReference>
<sequence>MSEMIYSYSFIKLISSKKLSEEILFVDNYDDSIAQVFVVNTIFEIGDDMQSAAAKHDPFLKRNRRLFRRNPTLQCLDWTVTDLKTF</sequence>
<evidence type="ECO:0000313" key="2">
    <source>
        <dbReference type="Proteomes" id="UP000176988"/>
    </source>
</evidence>
<dbReference type="EMBL" id="MGFG01000015">
    <property type="protein sequence ID" value="OGM01160.1"/>
    <property type="molecule type" value="Genomic_DNA"/>
</dbReference>
<proteinExistence type="predicted"/>
<name>A0A1F7WEE8_9BACT</name>
<protein>
    <submittedName>
        <fullName evidence="1">Uncharacterized protein</fullName>
    </submittedName>
</protein>
<gene>
    <name evidence="1" type="ORF">A2480_00235</name>
</gene>
<accession>A0A1F7WEE8</accession>
<reference evidence="1 2" key="1">
    <citation type="journal article" date="2016" name="Nat. Commun.">
        <title>Thousands of microbial genomes shed light on interconnected biogeochemical processes in an aquifer system.</title>
        <authorList>
            <person name="Anantharaman K."/>
            <person name="Brown C.T."/>
            <person name="Hug L.A."/>
            <person name="Sharon I."/>
            <person name="Castelle C.J."/>
            <person name="Probst A.J."/>
            <person name="Thomas B.C."/>
            <person name="Singh A."/>
            <person name="Wilkins M.J."/>
            <person name="Karaoz U."/>
            <person name="Brodie E.L."/>
            <person name="Williams K.H."/>
            <person name="Hubbard S.S."/>
            <person name="Banfield J.F."/>
        </authorList>
    </citation>
    <scope>NUCLEOTIDE SEQUENCE [LARGE SCALE GENOMIC DNA]</scope>
</reference>
<dbReference type="AlphaFoldDB" id="A0A1F7WEE8"/>
<organism evidence="1 2">
    <name type="scientific">Candidatus Uhrbacteria bacterium RIFOXYC2_FULL_47_19</name>
    <dbReference type="NCBI Taxonomy" id="1802424"/>
    <lineage>
        <taxon>Bacteria</taxon>
        <taxon>Candidatus Uhriibacteriota</taxon>
    </lineage>
</organism>